<dbReference type="EMBL" id="JPGN01000013">
    <property type="protein sequence ID" value="KFI20623.1"/>
    <property type="molecule type" value="Genomic_DNA"/>
</dbReference>
<sequence>MKALSIEEIESARAKLLSNAESLFAESQLLYKHGFFPRAYCLAHLCCEELAKIPMLVGAGLDLVNGEEVDWEKLHHRLKRHQDKINAMHVHDYFQSEIRADDSDVREHEAALKTTPHLNDMKNNSLYAGLVDSVFREPREVVTQDDAIKLMNITHERLKYIQAVEQVSLGKISTSKTGAKMRRFLKEYNKLRKADA</sequence>
<accession>A0A0E2Z4I7</accession>
<comment type="caution">
    <text evidence="1">The sequence shown here is derived from an EMBL/GenBank/DDBJ whole genome shotgun (WGS) entry which is preliminary data.</text>
</comment>
<name>A0A0E2Z4I7_9GAMM</name>
<dbReference type="HOGENOM" id="CLU_113340_0_0_6"/>
<organism evidence="1 2">
    <name type="scientific">Nitrosococcus oceani C-27</name>
    <dbReference type="NCBI Taxonomy" id="314279"/>
    <lineage>
        <taxon>Bacteria</taxon>
        <taxon>Pseudomonadati</taxon>
        <taxon>Pseudomonadota</taxon>
        <taxon>Gammaproteobacteria</taxon>
        <taxon>Chromatiales</taxon>
        <taxon>Chromatiaceae</taxon>
        <taxon>Nitrosococcus</taxon>
    </lineage>
</organism>
<gene>
    <name evidence="1" type="ORF">IB75_02085</name>
</gene>
<dbReference type="Pfam" id="PF18728">
    <property type="entry name" value="HEPN_AbiV"/>
    <property type="match status" value="1"/>
</dbReference>
<evidence type="ECO:0008006" key="3">
    <source>
        <dbReference type="Google" id="ProtNLM"/>
    </source>
</evidence>
<proteinExistence type="predicted"/>
<dbReference type="Proteomes" id="UP000028839">
    <property type="component" value="Unassembled WGS sequence"/>
</dbReference>
<evidence type="ECO:0000313" key="1">
    <source>
        <dbReference type="EMBL" id="KFI20623.1"/>
    </source>
</evidence>
<dbReference type="AlphaFoldDB" id="A0A0E2Z4I7"/>
<dbReference type="InterPro" id="IPR030987">
    <property type="entry name" value="AbiV"/>
</dbReference>
<reference evidence="1 2" key="1">
    <citation type="submission" date="2014-07" db="EMBL/GenBank/DDBJ databases">
        <title>Comparative analysis of Nitrosococcus oceani genome inventories of strains from Pacific and Atlantic gyres.</title>
        <authorList>
            <person name="Lim C.K."/>
            <person name="Wang L."/>
            <person name="Sayavedra-Soto L.A."/>
            <person name="Klotz M.G."/>
        </authorList>
    </citation>
    <scope>NUCLEOTIDE SEQUENCE [LARGE SCALE GENOMIC DNA]</scope>
    <source>
        <strain evidence="1 2">C-27</strain>
    </source>
</reference>
<protein>
    <recommendedName>
        <fullName evidence="3">HEPN domain-containing protein</fullName>
    </recommendedName>
</protein>
<dbReference type="OrthoDB" id="5766068at2"/>
<dbReference type="NCBIfam" id="TIGR04498">
    <property type="entry name" value="AbiV_defense"/>
    <property type="match status" value="1"/>
</dbReference>
<evidence type="ECO:0000313" key="2">
    <source>
        <dbReference type="Proteomes" id="UP000028839"/>
    </source>
</evidence>